<evidence type="ECO:0000313" key="2">
    <source>
        <dbReference type="EMBL" id="KAG8366899.1"/>
    </source>
</evidence>
<dbReference type="PANTHER" id="PTHR13304">
    <property type="entry name" value="GLYCOSYLPHOSPHATIDYLINOSITOL ANCHOR ATTACHMENT 1 PROTEIN"/>
    <property type="match status" value="1"/>
</dbReference>
<gene>
    <name evidence="2" type="ORF">BUALT_Bualt16G0015900</name>
</gene>
<reference evidence="2" key="1">
    <citation type="submission" date="2019-10" db="EMBL/GenBank/DDBJ databases">
        <authorList>
            <person name="Zhang R."/>
            <person name="Pan Y."/>
            <person name="Wang J."/>
            <person name="Ma R."/>
            <person name="Yu S."/>
        </authorList>
    </citation>
    <scope>NUCLEOTIDE SEQUENCE</scope>
    <source>
        <strain evidence="2">LA-IB0</strain>
        <tissue evidence="2">Leaf</tissue>
    </source>
</reference>
<keyword evidence="3" id="KW-1185">Reference proteome</keyword>
<keyword evidence="1" id="KW-0812">Transmembrane</keyword>
<dbReference type="GO" id="GO:0016255">
    <property type="term" value="P:attachment of GPI anchor to protein"/>
    <property type="evidence" value="ECO:0007669"/>
    <property type="project" value="TreeGrafter"/>
</dbReference>
<feature type="transmembrane region" description="Helical" evidence="1">
    <location>
        <begin position="516"/>
        <end position="538"/>
    </location>
</feature>
<dbReference type="EMBL" id="WHWC01000016">
    <property type="protein sequence ID" value="KAG8366899.1"/>
    <property type="molecule type" value="Genomic_DNA"/>
</dbReference>
<proteinExistence type="predicted"/>
<feature type="transmembrane region" description="Helical" evidence="1">
    <location>
        <begin position="570"/>
        <end position="587"/>
    </location>
</feature>
<feature type="transmembrane region" description="Helical" evidence="1">
    <location>
        <begin position="657"/>
        <end position="674"/>
    </location>
</feature>
<evidence type="ECO:0000256" key="1">
    <source>
        <dbReference type="SAM" id="Phobius"/>
    </source>
</evidence>
<accession>A0AAV6W8F3</accession>
<sequence length="683" mass="74567">MAENESAVKPKPRPIIRIGLFLISHSLLVSVVCCSAGIVALLLLPVLAKNTYISENALMPGSASPMLSNDDALEGHRFLNKILNLDSKTTSTGILVPKAELRKLQPMLIWQFEQNRQTVQSGQTGRIGLSRQTGEINCLGCDCWGIIDRSTVYAAAKILIIFSASDIIARISASKIPEMIAEHIIELGGEANYHKFQPILNEFHPLHFFLGPDAGIIQENYTCSSYGVNTVGIIRAPRGDGKEAIVIVTPYNSSKITTSEALSLGVAYSVFSLLSRVTWLAKDIIWLAADSKHGEYSAVASWLKDYNTLSLGDYNTGEAISNGFQHAGTMAAALVIKVADSSTEFEKDVLNICAEASNGQMPNLDLINIVNYLAVHGQGLKVRVEKIWSLLDSWWLNGLGELLELLGKVARSLNPQWKFGIPVADYVEGSATLASSLYNQALGVPTGPHSAFRDYQVDSITMEVSPKFASSHRVQFLLRVGRLVEGVIRSVNNLLEKFHQSFFLYLLTSPSRFVSVGVYMIPFALLIAPLPLVAAALFSDASKSNSGTDKIPFIPPTFTSWKWLYAAKNVLVVHLWSAIITLLPYFISQIPNSTPLTKLILWIVLSIFTLFLTYALSGSFLFSNTSSKWALLKSVTVAAAFIGLCLMSVINFATAEIGALLLVPMCLTVVPLRLKAGYMVLTT</sequence>
<dbReference type="InterPro" id="IPR007246">
    <property type="entry name" value="Gaa1"/>
</dbReference>
<dbReference type="AlphaFoldDB" id="A0AAV6W8F3"/>
<name>A0AAV6W8F3_9LAMI</name>
<protein>
    <submittedName>
        <fullName evidence="2">Uncharacterized protein</fullName>
    </submittedName>
</protein>
<organism evidence="2 3">
    <name type="scientific">Buddleja alternifolia</name>
    <dbReference type="NCBI Taxonomy" id="168488"/>
    <lineage>
        <taxon>Eukaryota</taxon>
        <taxon>Viridiplantae</taxon>
        <taxon>Streptophyta</taxon>
        <taxon>Embryophyta</taxon>
        <taxon>Tracheophyta</taxon>
        <taxon>Spermatophyta</taxon>
        <taxon>Magnoliopsida</taxon>
        <taxon>eudicotyledons</taxon>
        <taxon>Gunneridae</taxon>
        <taxon>Pentapetalae</taxon>
        <taxon>asterids</taxon>
        <taxon>lamiids</taxon>
        <taxon>Lamiales</taxon>
        <taxon>Scrophulariaceae</taxon>
        <taxon>Buddlejeae</taxon>
        <taxon>Buddleja</taxon>
    </lineage>
</organism>
<dbReference type="PANTHER" id="PTHR13304:SF0">
    <property type="entry name" value="GLYCOSYLPHOSPHATIDYLINOSITOL ANCHOR ATTACHMENT 1 PROTEIN"/>
    <property type="match status" value="1"/>
</dbReference>
<feature type="transmembrane region" description="Helical" evidence="1">
    <location>
        <begin position="20"/>
        <end position="44"/>
    </location>
</feature>
<feature type="transmembrane region" description="Helical" evidence="1">
    <location>
        <begin position="599"/>
        <end position="622"/>
    </location>
</feature>
<dbReference type="Pfam" id="PF04114">
    <property type="entry name" value="Gaa1"/>
    <property type="match status" value="1"/>
</dbReference>
<keyword evidence="1" id="KW-1133">Transmembrane helix</keyword>
<dbReference type="PIRSF" id="PIRSF036762">
    <property type="entry name" value="GAA1"/>
    <property type="match status" value="1"/>
</dbReference>
<feature type="transmembrane region" description="Helical" evidence="1">
    <location>
        <begin position="629"/>
        <end position="651"/>
    </location>
</feature>
<comment type="caution">
    <text evidence="2">The sequence shown here is derived from an EMBL/GenBank/DDBJ whole genome shotgun (WGS) entry which is preliminary data.</text>
</comment>
<dbReference type="Proteomes" id="UP000826271">
    <property type="component" value="Unassembled WGS sequence"/>
</dbReference>
<evidence type="ECO:0000313" key="3">
    <source>
        <dbReference type="Proteomes" id="UP000826271"/>
    </source>
</evidence>
<keyword evidence="1" id="KW-0472">Membrane</keyword>
<dbReference type="GO" id="GO:0042765">
    <property type="term" value="C:GPI-anchor transamidase complex"/>
    <property type="evidence" value="ECO:0007669"/>
    <property type="project" value="InterPro"/>
</dbReference>